<dbReference type="AlphaFoldDB" id="A0A1K1R104"/>
<dbReference type="Pfam" id="PF01630">
    <property type="entry name" value="Glyco_hydro_56"/>
    <property type="match status" value="1"/>
</dbReference>
<dbReference type="InterPro" id="IPR018155">
    <property type="entry name" value="Hyaluronidase"/>
</dbReference>
<reference evidence="3 4" key="1">
    <citation type="submission" date="2016-11" db="EMBL/GenBank/DDBJ databases">
        <authorList>
            <person name="Jaros S."/>
            <person name="Januszkiewicz K."/>
            <person name="Wedrychowicz H."/>
        </authorList>
    </citation>
    <scope>NUCLEOTIDE SEQUENCE [LARGE SCALE GENOMIC DNA]</scope>
    <source>
        <strain evidence="3 4">CGMCC 1.12145</strain>
    </source>
</reference>
<dbReference type="Gene3D" id="3.20.20.70">
    <property type="entry name" value="Aldolase class I"/>
    <property type="match status" value="1"/>
</dbReference>
<keyword evidence="2" id="KW-1015">Disulfide bond</keyword>
<sequence length="305" mass="36464">MSYLNTKKKIKIVKIGFSALLLSFSFLSWGQSKLDLLFIQDPDIKGQKTFVQENELSTYTIFYQNFFVTDNKVDEAKLKRQIESKIPSETATGFAVLDWEGEAIKVFQNQDDQEKLDFYINEFLKAIRLAKKLRPNVKWGYYHILYISYWGKISDFRKQNKKLEPIIREQDFIAPSLYVYNTGLRYKISGHKYLRKKLLQALEMGDKYNLPVYPFVWHRTPKKTGHEFIPVEVFEHVVNLISSTEYSGKTAKGIFWWHSESYSYRNRKRFDVAKREYFNVKDLDTYQYDMFKEYYGSIEKYIHKN</sequence>
<evidence type="ECO:0000256" key="1">
    <source>
        <dbReference type="ARBA" id="ARBA00008871"/>
    </source>
</evidence>
<dbReference type="GO" id="GO:0005975">
    <property type="term" value="P:carbohydrate metabolic process"/>
    <property type="evidence" value="ECO:0007669"/>
    <property type="project" value="InterPro"/>
</dbReference>
<evidence type="ECO:0000313" key="4">
    <source>
        <dbReference type="Proteomes" id="UP000182248"/>
    </source>
</evidence>
<dbReference type="OrthoDB" id="795496at2"/>
<dbReference type="InterPro" id="IPR013785">
    <property type="entry name" value="Aldolase_TIM"/>
</dbReference>
<name>A0A1K1R104_9FLAO</name>
<protein>
    <submittedName>
        <fullName evidence="3">Hyaluronidase</fullName>
    </submittedName>
</protein>
<dbReference type="RefSeq" id="WP_072318207.1">
    <property type="nucleotide sequence ID" value="NZ_FPJE01000017.1"/>
</dbReference>
<accession>A0A1K1R104</accession>
<keyword evidence="4" id="KW-1185">Reference proteome</keyword>
<dbReference type="Proteomes" id="UP000182248">
    <property type="component" value="Unassembled WGS sequence"/>
</dbReference>
<evidence type="ECO:0000313" key="3">
    <source>
        <dbReference type="EMBL" id="SFW65262.1"/>
    </source>
</evidence>
<proteinExistence type="inferred from homology"/>
<dbReference type="STRING" id="1150368.SAMN02927921_03007"/>
<dbReference type="InterPro" id="IPR017853">
    <property type="entry name" value="GH"/>
</dbReference>
<dbReference type="SUPFAM" id="SSF51445">
    <property type="entry name" value="(Trans)glycosidases"/>
    <property type="match status" value="1"/>
</dbReference>
<organism evidence="3 4">
    <name type="scientific">Sinomicrobium oceani</name>
    <dbReference type="NCBI Taxonomy" id="1150368"/>
    <lineage>
        <taxon>Bacteria</taxon>
        <taxon>Pseudomonadati</taxon>
        <taxon>Bacteroidota</taxon>
        <taxon>Flavobacteriia</taxon>
        <taxon>Flavobacteriales</taxon>
        <taxon>Flavobacteriaceae</taxon>
        <taxon>Sinomicrobium</taxon>
    </lineage>
</organism>
<comment type="similarity">
    <text evidence="1">Belongs to the glycosyl hydrolase 56 family.</text>
</comment>
<evidence type="ECO:0000256" key="2">
    <source>
        <dbReference type="ARBA" id="ARBA00023157"/>
    </source>
</evidence>
<dbReference type="EMBL" id="FPJE01000017">
    <property type="protein sequence ID" value="SFW65262.1"/>
    <property type="molecule type" value="Genomic_DNA"/>
</dbReference>
<dbReference type="GO" id="GO:0004415">
    <property type="term" value="F:hyalurononglucosaminidase activity"/>
    <property type="evidence" value="ECO:0007669"/>
    <property type="project" value="InterPro"/>
</dbReference>
<gene>
    <name evidence="3" type="ORF">SAMN02927921_03007</name>
</gene>